<evidence type="ECO:0000313" key="1">
    <source>
        <dbReference type="EMBL" id="TNV75166.1"/>
    </source>
</evidence>
<name>A0A8J8NHB6_HALGN</name>
<sequence>MLSLFTYSDPTLHLLLHSFSLASLRRDALLASLSKVLYHTIAAVDEISCLYRFRLPPPLISPILIRSGIAKKVLRYMFGNKLHRKATAIKRRVCLLKLFSKMMIRQLRQAEDSLYCLAALLGLYAHMWSLFDNIINANRESARSAA</sequence>
<dbReference type="Proteomes" id="UP000785679">
    <property type="component" value="Unassembled WGS sequence"/>
</dbReference>
<dbReference type="AlphaFoldDB" id="A0A8J8NHB6"/>
<evidence type="ECO:0000313" key="2">
    <source>
        <dbReference type="Proteomes" id="UP000785679"/>
    </source>
</evidence>
<gene>
    <name evidence="1" type="ORF">FGO68_gene14260</name>
</gene>
<comment type="caution">
    <text evidence="1">The sequence shown here is derived from an EMBL/GenBank/DDBJ whole genome shotgun (WGS) entry which is preliminary data.</text>
</comment>
<keyword evidence="2" id="KW-1185">Reference proteome</keyword>
<dbReference type="EMBL" id="RRYP01016248">
    <property type="protein sequence ID" value="TNV75166.1"/>
    <property type="molecule type" value="Genomic_DNA"/>
</dbReference>
<protein>
    <submittedName>
        <fullName evidence="1">Uncharacterized protein</fullName>
    </submittedName>
</protein>
<reference evidence="1" key="1">
    <citation type="submission" date="2019-06" db="EMBL/GenBank/DDBJ databases">
        <authorList>
            <person name="Zheng W."/>
        </authorList>
    </citation>
    <scope>NUCLEOTIDE SEQUENCE</scope>
    <source>
        <strain evidence="1">QDHG01</strain>
    </source>
</reference>
<proteinExistence type="predicted"/>
<accession>A0A8J8NHB6</accession>
<organism evidence="1 2">
    <name type="scientific">Halteria grandinella</name>
    <dbReference type="NCBI Taxonomy" id="5974"/>
    <lineage>
        <taxon>Eukaryota</taxon>
        <taxon>Sar</taxon>
        <taxon>Alveolata</taxon>
        <taxon>Ciliophora</taxon>
        <taxon>Intramacronucleata</taxon>
        <taxon>Spirotrichea</taxon>
        <taxon>Stichotrichia</taxon>
        <taxon>Sporadotrichida</taxon>
        <taxon>Halteriidae</taxon>
        <taxon>Halteria</taxon>
    </lineage>
</organism>